<keyword evidence="1" id="KW-0809">Transit peptide</keyword>
<proteinExistence type="predicted"/>
<dbReference type="EMBL" id="WSEK01000004">
    <property type="protein sequence ID" value="MVQ49433.1"/>
    <property type="molecule type" value="Genomic_DNA"/>
</dbReference>
<dbReference type="AlphaFoldDB" id="A0A6L6XRQ2"/>
<sequence>MRSPLLSLPGAVAGDGVDHDVAAHYGSFNTEQRTLESGDGFVDLSHRDVVRVSGPDRLTWLHSLTTQHLESLAPKAWTGALVLSPQGHVEHAFFGYDDGEAFTAHTEPGAAAALVEFLDRMRFMMRVEVADVTDELAVTWRPGAAAEGPYAGYELVPRAQLTAYADAAGPACGLWAFEALRIARGEPRLGLDTDHRTIPNEVGWIGPAVHLDKGCYRGQETVARVHTLGRPPRRLTLLHLDGSENRLPTVGSDLLHGEKVVGFVGTSARHHELGPIALAMVKRNVPLDVELSVEGMPAAQEVVVDPEVGLHVRPLR</sequence>
<dbReference type="GO" id="GO:0016226">
    <property type="term" value="P:iron-sulfur cluster assembly"/>
    <property type="evidence" value="ECO:0007669"/>
    <property type="project" value="TreeGrafter"/>
</dbReference>
<name>A0A6L6XRQ2_9ACTN</name>
<dbReference type="InterPro" id="IPR027266">
    <property type="entry name" value="TrmE/GcvT-like"/>
</dbReference>
<dbReference type="PIRSF" id="PIRSF006487">
    <property type="entry name" value="GcvT"/>
    <property type="match status" value="1"/>
</dbReference>
<evidence type="ECO:0000313" key="3">
    <source>
        <dbReference type="Proteomes" id="UP000473525"/>
    </source>
</evidence>
<dbReference type="PANTHER" id="PTHR22602">
    <property type="entry name" value="TRANSFERASE CAF17, MITOCHONDRIAL-RELATED"/>
    <property type="match status" value="1"/>
</dbReference>
<reference evidence="2 3" key="1">
    <citation type="submission" date="2019-12" db="EMBL/GenBank/DDBJ databases">
        <authorList>
            <person name="Huq M.A."/>
        </authorList>
    </citation>
    <scope>NUCLEOTIDE SEQUENCE [LARGE SCALE GENOMIC DNA]</scope>
    <source>
        <strain evidence="2 3">MAH-18</strain>
    </source>
</reference>
<dbReference type="NCBIfam" id="TIGR03317">
    <property type="entry name" value="ygfZ_signature"/>
    <property type="match status" value="1"/>
</dbReference>
<comment type="caution">
    <text evidence="2">The sequence shown here is derived from an EMBL/GenBank/DDBJ whole genome shotgun (WGS) entry which is preliminary data.</text>
</comment>
<dbReference type="Gene3D" id="3.30.1360.120">
    <property type="entry name" value="Probable tRNA modification gtpase trme, domain 1"/>
    <property type="match status" value="2"/>
</dbReference>
<accession>A0A6L6XRQ2</accession>
<evidence type="ECO:0000256" key="1">
    <source>
        <dbReference type="ARBA" id="ARBA00022946"/>
    </source>
</evidence>
<evidence type="ECO:0000313" key="2">
    <source>
        <dbReference type="EMBL" id="MVQ49433.1"/>
    </source>
</evidence>
<keyword evidence="3" id="KW-1185">Reference proteome</keyword>
<dbReference type="SUPFAM" id="SSF103025">
    <property type="entry name" value="Folate-binding domain"/>
    <property type="match status" value="1"/>
</dbReference>
<dbReference type="RefSeq" id="WP_157342080.1">
    <property type="nucleotide sequence ID" value="NZ_WSEK01000004.1"/>
</dbReference>
<organism evidence="2 3">
    <name type="scientific">Nocardioides agri</name>
    <dbReference type="NCBI Taxonomy" id="2682843"/>
    <lineage>
        <taxon>Bacteria</taxon>
        <taxon>Bacillati</taxon>
        <taxon>Actinomycetota</taxon>
        <taxon>Actinomycetes</taxon>
        <taxon>Propionibacteriales</taxon>
        <taxon>Nocardioidaceae</taxon>
        <taxon>Nocardioides</taxon>
    </lineage>
</organism>
<dbReference type="InterPro" id="IPR017703">
    <property type="entry name" value="YgfZ/GCV_T_CS"/>
</dbReference>
<dbReference type="InterPro" id="IPR045179">
    <property type="entry name" value="YgfZ/GcvT"/>
</dbReference>
<protein>
    <submittedName>
        <fullName evidence="2">Folate-binding protein</fullName>
    </submittedName>
</protein>
<gene>
    <name evidence="2" type="ORF">GON03_09585</name>
</gene>
<dbReference type="Proteomes" id="UP000473525">
    <property type="component" value="Unassembled WGS sequence"/>
</dbReference>
<dbReference type="PANTHER" id="PTHR22602:SF0">
    <property type="entry name" value="TRANSFERASE CAF17, MITOCHONDRIAL-RELATED"/>
    <property type="match status" value="1"/>
</dbReference>